<sequence>MRLALLLLCAAALAGCSAYPLTETSQTHDNSSSAAAPTTTTTTSLTLPPRPREIPLDKVNPCAILTKDQRAQLSLDTPPSPYTDTDLKARACTIRGTYSGQVARLALVTNEGADLWISDEAQNTAKVIAIVGFPALEVRTPGLDTLCNVEVDVAKGEFLDVLFRDGGGAAPIPQDDLCLGAQRVAEAAMTSLSGGH</sequence>
<feature type="signal peptide" evidence="2">
    <location>
        <begin position="1"/>
        <end position="18"/>
    </location>
</feature>
<name>A0A7W9KJ31_9PSEU</name>
<dbReference type="InterPro" id="IPR024520">
    <property type="entry name" value="DUF3558"/>
</dbReference>
<feature type="region of interest" description="Disordered" evidence="1">
    <location>
        <begin position="24"/>
        <end position="55"/>
    </location>
</feature>
<evidence type="ECO:0008006" key="5">
    <source>
        <dbReference type="Google" id="ProtNLM"/>
    </source>
</evidence>
<evidence type="ECO:0000256" key="2">
    <source>
        <dbReference type="SAM" id="SignalP"/>
    </source>
</evidence>
<dbReference type="RefSeq" id="WP_184864826.1">
    <property type="nucleotide sequence ID" value="NZ_BAAAWY010000018.1"/>
</dbReference>
<evidence type="ECO:0000313" key="4">
    <source>
        <dbReference type="Proteomes" id="UP000585638"/>
    </source>
</evidence>
<comment type="caution">
    <text evidence="3">The sequence shown here is derived from an EMBL/GenBank/DDBJ whole genome shotgun (WGS) entry which is preliminary data.</text>
</comment>
<dbReference type="AlphaFoldDB" id="A0A7W9KJ31"/>
<feature type="chain" id="PRO_5039071684" description="DUF3558 domain-containing protein" evidence="2">
    <location>
        <begin position="19"/>
        <end position="196"/>
    </location>
</feature>
<proteinExistence type="predicted"/>
<organism evidence="3 4">
    <name type="scientific">Kutzneria kofuensis</name>
    <dbReference type="NCBI Taxonomy" id="103725"/>
    <lineage>
        <taxon>Bacteria</taxon>
        <taxon>Bacillati</taxon>
        <taxon>Actinomycetota</taxon>
        <taxon>Actinomycetes</taxon>
        <taxon>Pseudonocardiales</taxon>
        <taxon>Pseudonocardiaceae</taxon>
        <taxon>Kutzneria</taxon>
    </lineage>
</organism>
<protein>
    <recommendedName>
        <fullName evidence="5">DUF3558 domain-containing protein</fullName>
    </recommendedName>
</protein>
<dbReference type="Proteomes" id="UP000585638">
    <property type="component" value="Unassembled WGS sequence"/>
</dbReference>
<feature type="compositionally biased region" description="Low complexity" evidence="1">
    <location>
        <begin position="31"/>
        <end position="47"/>
    </location>
</feature>
<dbReference type="Pfam" id="PF12079">
    <property type="entry name" value="DUF3558"/>
    <property type="match status" value="1"/>
</dbReference>
<dbReference type="EMBL" id="JACHIR010000001">
    <property type="protein sequence ID" value="MBB5893490.1"/>
    <property type="molecule type" value="Genomic_DNA"/>
</dbReference>
<gene>
    <name evidence="3" type="ORF">BJ998_004686</name>
</gene>
<keyword evidence="4" id="KW-1185">Reference proteome</keyword>
<dbReference type="PROSITE" id="PS51257">
    <property type="entry name" value="PROKAR_LIPOPROTEIN"/>
    <property type="match status" value="1"/>
</dbReference>
<keyword evidence="2" id="KW-0732">Signal</keyword>
<reference evidence="3 4" key="1">
    <citation type="submission" date="2020-08" db="EMBL/GenBank/DDBJ databases">
        <title>Sequencing the genomes of 1000 actinobacteria strains.</title>
        <authorList>
            <person name="Klenk H.-P."/>
        </authorList>
    </citation>
    <scope>NUCLEOTIDE SEQUENCE [LARGE SCALE GENOMIC DNA]</scope>
    <source>
        <strain evidence="3 4">DSM 43851</strain>
    </source>
</reference>
<evidence type="ECO:0000313" key="3">
    <source>
        <dbReference type="EMBL" id="MBB5893490.1"/>
    </source>
</evidence>
<accession>A0A7W9KJ31</accession>
<evidence type="ECO:0000256" key="1">
    <source>
        <dbReference type="SAM" id="MobiDB-lite"/>
    </source>
</evidence>